<dbReference type="InterPro" id="IPR043795">
    <property type="entry name" value="N-alpha-Ac-DABA-like"/>
</dbReference>
<dbReference type="InterPro" id="IPR055438">
    <property type="entry name" value="AstE_AspA_cat"/>
</dbReference>
<dbReference type="Pfam" id="PF24827">
    <property type="entry name" value="AstE_AspA_cat"/>
    <property type="match status" value="1"/>
</dbReference>
<organism evidence="6 7">
    <name type="scientific">Limimaricola pyoseonensis</name>
    <dbReference type="NCBI Taxonomy" id="521013"/>
    <lineage>
        <taxon>Bacteria</taxon>
        <taxon>Pseudomonadati</taxon>
        <taxon>Pseudomonadota</taxon>
        <taxon>Alphaproteobacteria</taxon>
        <taxon>Rhodobacterales</taxon>
        <taxon>Paracoccaceae</taxon>
        <taxon>Limimaricola</taxon>
    </lineage>
</organism>
<dbReference type="CDD" id="cd06230">
    <property type="entry name" value="M14_ASTE_ASPA_like"/>
    <property type="match status" value="1"/>
</dbReference>
<dbReference type="GO" id="GO:0016788">
    <property type="term" value="F:hydrolase activity, acting on ester bonds"/>
    <property type="evidence" value="ECO:0007669"/>
    <property type="project" value="InterPro"/>
</dbReference>
<keyword evidence="7" id="KW-1185">Reference proteome</keyword>
<evidence type="ECO:0000259" key="5">
    <source>
        <dbReference type="Pfam" id="PF24827"/>
    </source>
</evidence>
<dbReference type="PANTHER" id="PTHR37326">
    <property type="entry name" value="BLL3975 PROTEIN"/>
    <property type="match status" value="1"/>
</dbReference>
<reference evidence="7" key="1">
    <citation type="submission" date="2016-10" db="EMBL/GenBank/DDBJ databases">
        <authorList>
            <person name="Varghese N."/>
            <person name="Submissions S."/>
        </authorList>
    </citation>
    <scope>NUCLEOTIDE SEQUENCE [LARGE SCALE GENOMIC DNA]</scope>
    <source>
        <strain evidence="7">DSM 21424</strain>
    </source>
</reference>
<dbReference type="RefSeq" id="WP_090113521.1">
    <property type="nucleotide sequence ID" value="NZ_FNAT01000006.1"/>
</dbReference>
<dbReference type="STRING" id="521013.SAMN04488567_3123"/>
<evidence type="ECO:0000256" key="1">
    <source>
        <dbReference type="ARBA" id="ARBA00001947"/>
    </source>
</evidence>
<dbReference type="PANTHER" id="PTHR37326:SF1">
    <property type="entry name" value="BLL3975 PROTEIN"/>
    <property type="match status" value="1"/>
</dbReference>
<dbReference type="Proteomes" id="UP000198922">
    <property type="component" value="Unassembled WGS sequence"/>
</dbReference>
<protein>
    <recommendedName>
        <fullName evidence="5">Succinylglutamate desuccinylase/Aspartoacylase catalytic domain-containing protein</fullName>
    </recommendedName>
</protein>
<evidence type="ECO:0000313" key="6">
    <source>
        <dbReference type="EMBL" id="SDE98929.1"/>
    </source>
</evidence>
<dbReference type="PIRSF" id="PIRSF039012">
    <property type="entry name" value="ASP"/>
    <property type="match status" value="1"/>
</dbReference>
<dbReference type="AlphaFoldDB" id="A0A1G7HFW8"/>
<dbReference type="Gene3D" id="3.40.630.10">
    <property type="entry name" value="Zn peptidases"/>
    <property type="match status" value="1"/>
</dbReference>
<dbReference type="InterPro" id="IPR053138">
    <property type="entry name" value="N-alpha-Ac-DABA_deacetylase"/>
</dbReference>
<accession>A0A1G7HFW8</accession>
<evidence type="ECO:0000256" key="3">
    <source>
        <dbReference type="ARBA" id="ARBA00022801"/>
    </source>
</evidence>
<keyword evidence="4" id="KW-0862">Zinc</keyword>
<dbReference type="GO" id="GO:0046872">
    <property type="term" value="F:metal ion binding"/>
    <property type="evidence" value="ECO:0007669"/>
    <property type="project" value="UniProtKB-KW"/>
</dbReference>
<evidence type="ECO:0000313" key="7">
    <source>
        <dbReference type="Proteomes" id="UP000198922"/>
    </source>
</evidence>
<dbReference type="EMBL" id="FNAT01000006">
    <property type="protein sequence ID" value="SDE98929.1"/>
    <property type="molecule type" value="Genomic_DNA"/>
</dbReference>
<comment type="cofactor">
    <cofactor evidence="1">
        <name>Zn(2+)</name>
        <dbReference type="ChEBI" id="CHEBI:29105"/>
    </cofactor>
</comment>
<dbReference type="GO" id="GO:0016811">
    <property type="term" value="F:hydrolase activity, acting on carbon-nitrogen (but not peptide) bonds, in linear amides"/>
    <property type="evidence" value="ECO:0007669"/>
    <property type="project" value="InterPro"/>
</dbReference>
<evidence type="ECO:0000256" key="4">
    <source>
        <dbReference type="ARBA" id="ARBA00022833"/>
    </source>
</evidence>
<evidence type="ECO:0000256" key="2">
    <source>
        <dbReference type="ARBA" id="ARBA00022723"/>
    </source>
</evidence>
<sequence length="332" mass="35439">MSTQANESLTVGTATAAPGEIARGHIEVGVLAGGVEVKIPVIVVNGAEGGRTFWVNGAIHGDEPEGPRACHLALERIDPAQLSGAVVLVPVVNPVAFSAMERGNPLDTFTYDMNRCYPGKPDGYFTERVAHAHWTAMNGVADLEISIHSGGAHSFLDKAIFCDERPESVELAKAMGEGWGCIMSNFSKTGSPMAMLNQNGAVGITVELGGRSATSPERFRWVADELAKSIVNICRHYGMLPGEARYPDPCTKGAQQALLAPASGIFLPVKGVEFLTMMRKGDPIARIVDVWGDEVGTIEAPADGMFFGLRALPNVQTGDWCCFFNIVEGHRD</sequence>
<dbReference type="OrthoDB" id="9782876at2"/>
<proteinExistence type="predicted"/>
<feature type="domain" description="Succinylglutamate desuccinylase/Aspartoacylase catalytic" evidence="5">
    <location>
        <begin position="50"/>
        <end position="220"/>
    </location>
</feature>
<keyword evidence="2" id="KW-0479">Metal-binding</keyword>
<gene>
    <name evidence="6" type="ORF">SAMN04488567_3123</name>
</gene>
<keyword evidence="3" id="KW-0378">Hydrolase</keyword>
<name>A0A1G7HFW8_9RHOB</name>
<dbReference type="SUPFAM" id="SSF53187">
    <property type="entry name" value="Zn-dependent exopeptidases"/>
    <property type="match status" value="1"/>
</dbReference>